<protein>
    <submittedName>
        <fullName evidence="2">Uncharacterized protein</fullName>
    </submittedName>
</protein>
<dbReference type="RefSeq" id="WP_201157098.1">
    <property type="nucleotide sequence ID" value="NZ_NHSD01000234.1"/>
</dbReference>
<sequence length="183" mass="18945">MQKLTTPDVATPIIPLPGASGAGPKPARRGASFPTSSPLEVRLSIGLSRLADALSTACVAELELVGMPAFDPALAAWREEAEAGWAAAWAHAEALAVGPGDDSAARWCRRFGRAVIDVLDAEGPAVARCGFRRIAALLQDLPAALRALEGSTLARLRVCLTCLSDLCDAIDGQAEQRAAPPPG</sequence>
<dbReference type="EMBL" id="NHSD01000234">
    <property type="protein sequence ID" value="MBK5927338.1"/>
    <property type="molecule type" value="Genomic_DNA"/>
</dbReference>
<dbReference type="Proteomes" id="UP000706333">
    <property type="component" value="Unassembled WGS sequence"/>
</dbReference>
<reference evidence="2" key="1">
    <citation type="submission" date="2017-05" db="EMBL/GenBank/DDBJ databases">
        <authorList>
            <person name="Imhoff J.F."/>
            <person name="Rahn T."/>
            <person name="Kuenzel S."/>
            <person name="Neulinger S.C."/>
        </authorList>
    </citation>
    <scope>NUCLEOTIDE SEQUENCE</scope>
    <source>
        <strain evidence="2">LMG 28126</strain>
    </source>
</reference>
<proteinExistence type="predicted"/>
<accession>A0A934TKL6</accession>
<comment type="caution">
    <text evidence="2">The sequence shown here is derived from an EMBL/GenBank/DDBJ whole genome shotgun (WGS) entry which is preliminary data.</text>
</comment>
<evidence type="ECO:0000256" key="1">
    <source>
        <dbReference type="SAM" id="MobiDB-lite"/>
    </source>
</evidence>
<reference evidence="2" key="2">
    <citation type="journal article" date="2020" name="Microorganisms">
        <title>Osmotic Adaptation and Compatible Solute Biosynthesis of Phototrophic Bacteria as Revealed from Genome Analyses.</title>
        <authorList>
            <person name="Imhoff J.F."/>
            <person name="Rahn T."/>
            <person name="Kunzel S."/>
            <person name="Keller A."/>
            <person name="Neulinger S.C."/>
        </authorList>
    </citation>
    <scope>NUCLEOTIDE SEQUENCE</scope>
    <source>
        <strain evidence="2">LMG 28126</strain>
    </source>
</reference>
<keyword evidence="3" id="KW-1185">Reference proteome</keyword>
<evidence type="ECO:0000313" key="3">
    <source>
        <dbReference type="Proteomes" id="UP000706333"/>
    </source>
</evidence>
<name>A0A934TKL6_9RHOB</name>
<organism evidence="2 3">
    <name type="scientific">Rhodobaculum claviforme</name>
    <dbReference type="NCBI Taxonomy" id="1549854"/>
    <lineage>
        <taxon>Bacteria</taxon>
        <taxon>Pseudomonadati</taxon>
        <taxon>Pseudomonadota</taxon>
        <taxon>Alphaproteobacteria</taxon>
        <taxon>Rhodobacterales</taxon>
        <taxon>Paracoccaceae</taxon>
        <taxon>Rhodobaculum</taxon>
    </lineage>
</organism>
<dbReference type="AlphaFoldDB" id="A0A934TKL6"/>
<evidence type="ECO:0000313" key="2">
    <source>
        <dbReference type="EMBL" id="MBK5927338.1"/>
    </source>
</evidence>
<gene>
    <name evidence="2" type="ORF">CCR87_08365</name>
</gene>
<feature type="region of interest" description="Disordered" evidence="1">
    <location>
        <begin position="1"/>
        <end position="36"/>
    </location>
</feature>